<dbReference type="Gene3D" id="3.40.50.10330">
    <property type="entry name" value="Probable inorganic polyphosphate/atp-NAD kinase, domain 1"/>
    <property type="match status" value="1"/>
</dbReference>
<evidence type="ECO:0000256" key="2">
    <source>
        <dbReference type="ARBA" id="ARBA00005983"/>
    </source>
</evidence>
<reference evidence="4 6" key="3">
    <citation type="journal article" date="2021" name="BMC Genomics">
        <title>Genome-resolved metagenome and metatranscriptome analyses of thermophilic composting reveal key bacterial players and their metabolic interactions.</title>
        <authorList>
            <person name="Braga L.P.P."/>
            <person name="Pereira R.V."/>
            <person name="Martins L.F."/>
            <person name="Moura L.M.S."/>
            <person name="Sanchez F.B."/>
            <person name="Patane J.S.L."/>
            <person name="da Silva A.M."/>
            <person name="Setubal J.C."/>
        </authorList>
    </citation>
    <scope>NUCLEOTIDE SEQUENCE [LARGE SCALE GENOMIC DNA]</scope>
    <source>
        <strain evidence="4">ZC4RG45</strain>
    </source>
</reference>
<comment type="caution">
    <text evidence="5">The sequence shown here is derived from an EMBL/GenBank/DDBJ whole genome shotgun (WGS) entry which is preliminary data.</text>
</comment>
<dbReference type="SMART" id="SM00046">
    <property type="entry name" value="DAGKc"/>
    <property type="match status" value="1"/>
</dbReference>
<dbReference type="GO" id="GO:0005886">
    <property type="term" value="C:plasma membrane"/>
    <property type="evidence" value="ECO:0007669"/>
    <property type="project" value="TreeGrafter"/>
</dbReference>
<gene>
    <name evidence="4" type="ORF">DIU77_003450</name>
    <name evidence="5" type="ORF">DIU77_01370</name>
</gene>
<evidence type="ECO:0000313" key="4">
    <source>
        <dbReference type="EMBL" id="MFO7191282.1"/>
    </source>
</evidence>
<dbReference type="InterPro" id="IPR016064">
    <property type="entry name" value="NAD/diacylglycerol_kinase_sf"/>
</dbReference>
<name>A0A2W4LU56_9PSEU</name>
<dbReference type="InterPro" id="IPR050187">
    <property type="entry name" value="Lipid_Phosphate_FormReg"/>
</dbReference>
<comment type="similarity">
    <text evidence="2">Belongs to the diacylglycerol/lipid kinase family.</text>
</comment>
<dbReference type="PROSITE" id="PS50146">
    <property type="entry name" value="DAGK"/>
    <property type="match status" value="1"/>
</dbReference>
<organism evidence="5">
    <name type="scientific">Thermocrispum agreste</name>
    <dbReference type="NCBI Taxonomy" id="37925"/>
    <lineage>
        <taxon>Bacteria</taxon>
        <taxon>Bacillati</taxon>
        <taxon>Actinomycetota</taxon>
        <taxon>Actinomycetes</taxon>
        <taxon>Pseudonocardiales</taxon>
        <taxon>Pseudonocardiaceae</taxon>
        <taxon>Thermocrispum</taxon>
    </lineage>
</organism>
<feature type="domain" description="DAGKc" evidence="3">
    <location>
        <begin position="1"/>
        <end position="139"/>
    </location>
</feature>
<protein>
    <submittedName>
        <fullName evidence="4 5">Diacylglycerol kinase</fullName>
    </submittedName>
</protein>
<reference evidence="4" key="4">
    <citation type="submission" date="2023-08" db="EMBL/GenBank/DDBJ databases">
        <authorList>
            <person name="Guima S.E.S."/>
            <person name="Martins L.F."/>
            <person name="Silva A.M."/>
            <person name="Setubal J.C."/>
        </authorList>
    </citation>
    <scope>NUCLEOTIDE SEQUENCE</scope>
    <source>
        <strain evidence="4">ZC4RG45</strain>
    </source>
</reference>
<evidence type="ECO:0000259" key="3">
    <source>
        <dbReference type="PROSITE" id="PS50146"/>
    </source>
</evidence>
<evidence type="ECO:0000256" key="1">
    <source>
        <dbReference type="ARBA" id="ARBA00001946"/>
    </source>
</evidence>
<keyword evidence="5" id="KW-0808">Transferase</keyword>
<dbReference type="SUPFAM" id="SSF111331">
    <property type="entry name" value="NAD kinase/diacylglycerol kinase-like"/>
    <property type="match status" value="1"/>
</dbReference>
<dbReference type="InterPro" id="IPR017438">
    <property type="entry name" value="ATP-NAD_kinase_N"/>
</dbReference>
<sequence>MRAVLVVNPQATATTPGGRDVLAHALASEVKLEVVETAHRGHATAIAAAAVADGAGLIIAHGGDGTVNEVVNGLLGGAEVAGEPRTAPLFAVVPGGSANVFARAVGYPRDPVEATHVLLDALTSGRRRTIGLGRANARWFTFSAGMGWDADVVEGVEGKRGKRTSPLLYARVAAAVYLRPPHGRHTLRLELPGREPEIVRTAFVSNTDPWSYFGPRPIRLNPECSFDTGLGVFALRKLGFFGVLHHLRQALNGKGRQRGRHLIRADDVTKVRIHAEKPVNLQVDGDLVGERTDVEFVSVPQALTVVV</sequence>
<evidence type="ECO:0000313" key="5">
    <source>
        <dbReference type="EMBL" id="PZN01224.1"/>
    </source>
</evidence>
<dbReference type="Gene3D" id="2.60.200.40">
    <property type="match status" value="1"/>
</dbReference>
<evidence type="ECO:0000313" key="6">
    <source>
        <dbReference type="Proteomes" id="UP000249324"/>
    </source>
</evidence>
<proteinExistence type="inferred from homology"/>
<keyword evidence="5" id="KW-0418">Kinase</keyword>
<dbReference type="AlphaFoldDB" id="A0A2W4LU56"/>
<reference evidence="4" key="1">
    <citation type="submission" date="2018-05" db="EMBL/GenBank/DDBJ databases">
        <authorList>
            <person name="Moura L."/>
            <person name="Setubal J.C."/>
        </authorList>
    </citation>
    <scope>NUCLEOTIDE SEQUENCE</scope>
    <source>
        <strain evidence="4">ZC4RG45</strain>
    </source>
</reference>
<comment type="cofactor">
    <cofactor evidence="1">
        <name>Mg(2+)</name>
        <dbReference type="ChEBI" id="CHEBI:18420"/>
    </cofactor>
</comment>
<reference evidence="5" key="2">
    <citation type="submission" date="2018-05" db="EMBL/GenBank/DDBJ databases">
        <authorList>
            <person name="Lanie J.A."/>
            <person name="Ng W.-L."/>
            <person name="Kazmierczak K.M."/>
            <person name="Andrzejewski T.M."/>
            <person name="Davidsen T.M."/>
            <person name="Wayne K.J."/>
            <person name="Tettelin H."/>
            <person name="Glass J.I."/>
            <person name="Rusch D."/>
            <person name="Podicherti R."/>
            <person name="Tsui H.-C.T."/>
            <person name="Winkler M.E."/>
        </authorList>
    </citation>
    <scope>NUCLEOTIDE SEQUENCE</scope>
    <source>
        <strain evidence="5">ZC4RG45</strain>
    </source>
</reference>
<dbReference type="STRING" id="1111738.GCA_000427905_00206"/>
<dbReference type="Pfam" id="PF00781">
    <property type="entry name" value="DAGK_cat"/>
    <property type="match status" value="1"/>
</dbReference>
<dbReference type="GO" id="GO:0004143">
    <property type="term" value="F:ATP-dependent diacylglycerol kinase activity"/>
    <property type="evidence" value="ECO:0007669"/>
    <property type="project" value="TreeGrafter"/>
</dbReference>
<dbReference type="Proteomes" id="UP000249324">
    <property type="component" value="Unassembled WGS sequence"/>
</dbReference>
<dbReference type="EMBL" id="QGUI01000028">
    <property type="protein sequence ID" value="PZN01224.1"/>
    <property type="molecule type" value="Genomic_DNA"/>
</dbReference>
<dbReference type="EMBL" id="QGUI02000022">
    <property type="protein sequence ID" value="MFO7191282.1"/>
    <property type="molecule type" value="Genomic_DNA"/>
</dbReference>
<dbReference type="PANTHER" id="PTHR12358:SF106">
    <property type="entry name" value="LIPID KINASE YEGS"/>
    <property type="match status" value="1"/>
</dbReference>
<dbReference type="InterPro" id="IPR001206">
    <property type="entry name" value="Diacylglycerol_kinase_cat_dom"/>
</dbReference>
<accession>A0A2W4LU56</accession>
<dbReference type="PANTHER" id="PTHR12358">
    <property type="entry name" value="SPHINGOSINE KINASE"/>
    <property type="match status" value="1"/>
</dbReference>